<sequence length="59" mass="6405">MSSRGWSHAAAAAIIKWECSYHFHSISPPDPSPSLPFGHALPPPRPPVSGEREEGGEER</sequence>
<reference evidence="2 3" key="1">
    <citation type="submission" date="2019-03" db="EMBL/GenBank/DDBJ databases">
        <title>First draft genome of Liparis tanakae, snailfish: a comprehensive survey of snailfish specific genes.</title>
        <authorList>
            <person name="Kim W."/>
            <person name="Song I."/>
            <person name="Jeong J.-H."/>
            <person name="Kim D."/>
            <person name="Kim S."/>
            <person name="Ryu S."/>
            <person name="Song J.Y."/>
            <person name="Lee S.K."/>
        </authorList>
    </citation>
    <scope>NUCLEOTIDE SEQUENCE [LARGE SCALE GENOMIC DNA]</scope>
    <source>
        <tissue evidence="2">Muscle</tissue>
    </source>
</reference>
<feature type="compositionally biased region" description="Basic and acidic residues" evidence="1">
    <location>
        <begin position="50"/>
        <end position="59"/>
    </location>
</feature>
<organism evidence="2 3">
    <name type="scientific">Liparis tanakae</name>
    <name type="common">Tanaka's snailfish</name>
    <dbReference type="NCBI Taxonomy" id="230148"/>
    <lineage>
        <taxon>Eukaryota</taxon>
        <taxon>Metazoa</taxon>
        <taxon>Chordata</taxon>
        <taxon>Craniata</taxon>
        <taxon>Vertebrata</taxon>
        <taxon>Euteleostomi</taxon>
        <taxon>Actinopterygii</taxon>
        <taxon>Neopterygii</taxon>
        <taxon>Teleostei</taxon>
        <taxon>Neoteleostei</taxon>
        <taxon>Acanthomorphata</taxon>
        <taxon>Eupercaria</taxon>
        <taxon>Perciformes</taxon>
        <taxon>Cottioidei</taxon>
        <taxon>Cottales</taxon>
        <taxon>Liparidae</taxon>
        <taxon>Liparis</taxon>
    </lineage>
</organism>
<evidence type="ECO:0000256" key="1">
    <source>
        <dbReference type="SAM" id="MobiDB-lite"/>
    </source>
</evidence>
<gene>
    <name evidence="2" type="ORF">EYF80_056359</name>
</gene>
<name>A0A4Z2EZ19_9TELE</name>
<dbReference type="Proteomes" id="UP000314294">
    <property type="component" value="Unassembled WGS sequence"/>
</dbReference>
<evidence type="ECO:0000313" key="3">
    <source>
        <dbReference type="Proteomes" id="UP000314294"/>
    </source>
</evidence>
<keyword evidence="3" id="KW-1185">Reference proteome</keyword>
<proteinExistence type="predicted"/>
<comment type="caution">
    <text evidence="2">The sequence shown here is derived from an EMBL/GenBank/DDBJ whole genome shotgun (WGS) entry which is preliminary data.</text>
</comment>
<feature type="region of interest" description="Disordered" evidence="1">
    <location>
        <begin position="32"/>
        <end position="59"/>
    </location>
</feature>
<dbReference type="EMBL" id="SRLO01002235">
    <property type="protein sequence ID" value="TNN33472.1"/>
    <property type="molecule type" value="Genomic_DNA"/>
</dbReference>
<evidence type="ECO:0000313" key="2">
    <source>
        <dbReference type="EMBL" id="TNN33472.1"/>
    </source>
</evidence>
<protein>
    <submittedName>
        <fullName evidence="2">Uncharacterized protein</fullName>
    </submittedName>
</protein>
<dbReference type="AlphaFoldDB" id="A0A4Z2EZ19"/>
<accession>A0A4Z2EZ19</accession>